<protein>
    <submittedName>
        <fullName evidence="1">Uncharacterized protein</fullName>
    </submittedName>
</protein>
<dbReference type="AlphaFoldDB" id="A0A644Z0B4"/>
<reference evidence="1" key="1">
    <citation type="submission" date="2019-08" db="EMBL/GenBank/DDBJ databases">
        <authorList>
            <person name="Kucharzyk K."/>
            <person name="Murdoch R.W."/>
            <person name="Higgins S."/>
            <person name="Loffler F."/>
        </authorList>
    </citation>
    <scope>NUCLEOTIDE SEQUENCE</scope>
</reference>
<accession>A0A644Z0B4</accession>
<organism evidence="1">
    <name type="scientific">bioreactor metagenome</name>
    <dbReference type="NCBI Taxonomy" id="1076179"/>
    <lineage>
        <taxon>unclassified sequences</taxon>
        <taxon>metagenomes</taxon>
        <taxon>ecological metagenomes</taxon>
    </lineage>
</organism>
<gene>
    <name evidence="1" type="ORF">SDC9_80907</name>
</gene>
<name>A0A644Z0B4_9ZZZZ</name>
<evidence type="ECO:0000313" key="1">
    <source>
        <dbReference type="EMBL" id="MPM34325.1"/>
    </source>
</evidence>
<comment type="caution">
    <text evidence="1">The sequence shown here is derived from an EMBL/GenBank/DDBJ whole genome shotgun (WGS) entry which is preliminary data.</text>
</comment>
<proteinExistence type="predicted"/>
<sequence length="103" mass="11289">MARVLKPPKLLFGGLKGIEIVFGKRCGGVQVMSADKKIDRHRKRRVVFSQVDRVELRVNLVEICDNAPYEVDFIENAVLGREDVPQGLVAGVLNVGVSHHGGA</sequence>
<dbReference type="EMBL" id="VSSQ01006938">
    <property type="protein sequence ID" value="MPM34325.1"/>
    <property type="molecule type" value="Genomic_DNA"/>
</dbReference>